<comment type="caution">
    <text evidence="2">The sequence shown here is derived from an EMBL/GenBank/DDBJ whole genome shotgun (WGS) entry which is preliminary data.</text>
</comment>
<evidence type="ECO:0000259" key="1">
    <source>
        <dbReference type="Pfam" id="PF05685"/>
    </source>
</evidence>
<dbReference type="PANTHER" id="PTHR35400">
    <property type="entry name" value="SLR1083 PROTEIN"/>
    <property type="match status" value="1"/>
</dbReference>
<dbReference type="PANTHER" id="PTHR35400:SF3">
    <property type="entry name" value="SLL1072 PROTEIN"/>
    <property type="match status" value="1"/>
</dbReference>
<reference evidence="2 3" key="1">
    <citation type="submission" date="2020-08" db="EMBL/GenBank/DDBJ databases">
        <title>Sequencing the genomes of 1000 actinobacteria strains.</title>
        <authorList>
            <person name="Klenk H.-P."/>
        </authorList>
    </citation>
    <scope>NUCLEOTIDE SEQUENCE [LARGE SCALE GENOMIC DNA]</scope>
    <source>
        <strain evidence="2 3">DSM 44551</strain>
    </source>
</reference>
<evidence type="ECO:0000313" key="3">
    <source>
        <dbReference type="Proteomes" id="UP000572635"/>
    </source>
</evidence>
<keyword evidence="3" id="KW-1185">Reference proteome</keyword>
<proteinExistence type="predicted"/>
<keyword evidence="2" id="KW-0378">Hydrolase</keyword>
<dbReference type="AlphaFoldDB" id="A0A7W8QM61"/>
<dbReference type="GO" id="GO:0004519">
    <property type="term" value="F:endonuclease activity"/>
    <property type="evidence" value="ECO:0007669"/>
    <property type="project" value="UniProtKB-KW"/>
</dbReference>
<dbReference type="SUPFAM" id="SSF52980">
    <property type="entry name" value="Restriction endonuclease-like"/>
    <property type="match status" value="1"/>
</dbReference>
<accession>A0A7W8QM61</accession>
<dbReference type="InterPro" id="IPR011335">
    <property type="entry name" value="Restrct_endonuc-II-like"/>
</dbReference>
<keyword evidence="2" id="KW-0540">Nuclease</keyword>
<protein>
    <submittedName>
        <fullName evidence="2">Uma2 family endonuclease</fullName>
    </submittedName>
</protein>
<dbReference type="EMBL" id="JACHDB010000001">
    <property type="protein sequence ID" value="MBB5433022.1"/>
    <property type="molecule type" value="Genomic_DNA"/>
</dbReference>
<keyword evidence="2" id="KW-0255">Endonuclease</keyword>
<dbReference type="InterPro" id="IPR012296">
    <property type="entry name" value="Nuclease_put_TT1808"/>
</dbReference>
<evidence type="ECO:0000313" key="2">
    <source>
        <dbReference type="EMBL" id="MBB5433022.1"/>
    </source>
</evidence>
<name>A0A7W8QM61_9ACTN</name>
<gene>
    <name evidence="2" type="ORF">HDA36_003106</name>
</gene>
<organism evidence="2 3">
    <name type="scientific">Nocardiopsis composta</name>
    <dbReference type="NCBI Taxonomy" id="157465"/>
    <lineage>
        <taxon>Bacteria</taxon>
        <taxon>Bacillati</taxon>
        <taxon>Actinomycetota</taxon>
        <taxon>Actinomycetes</taxon>
        <taxon>Streptosporangiales</taxon>
        <taxon>Nocardiopsidaceae</taxon>
        <taxon>Nocardiopsis</taxon>
    </lineage>
</organism>
<dbReference type="InterPro" id="IPR008538">
    <property type="entry name" value="Uma2"/>
</dbReference>
<sequence>MVVRADAISGLDQTSFPSEAVVLVVEVVSPESEERDRKRKPQLYAEAGIKHFWRVEKEDGAAVVYVYELDPATKAYVANGVHRERLKLPVPFDIDIDLTEIDRM</sequence>
<dbReference type="Pfam" id="PF05685">
    <property type="entry name" value="Uma2"/>
    <property type="match status" value="1"/>
</dbReference>
<dbReference type="Proteomes" id="UP000572635">
    <property type="component" value="Unassembled WGS sequence"/>
</dbReference>
<feature type="domain" description="Putative restriction endonuclease" evidence="1">
    <location>
        <begin position="2"/>
        <end position="87"/>
    </location>
</feature>
<dbReference type="Gene3D" id="3.90.1570.10">
    <property type="entry name" value="tt1808, chain A"/>
    <property type="match status" value="1"/>
</dbReference>